<evidence type="ECO:0000313" key="2">
    <source>
        <dbReference type="Proteomes" id="UP000248021"/>
    </source>
</evidence>
<name>A0A2V3UG25_9HYPH</name>
<dbReference type="AlphaFoldDB" id="A0A2V3UG25"/>
<sequence length="156" mass="18083">MTTRRYTSVLVVFERDRINVRLRFGKPVCERQIDRRRRLAMFTPGSTFALLRWEANAYGTTLSHLAIMRAVAPGETCCMWPYVRPGAKILLFVAGWGQVERALKAVDTVEALGVAPTDAAPEYWQQVHNRLWVHETPRAYSQEQHDAWLRRRELLS</sequence>
<comment type="caution">
    <text evidence="1">The sequence shown here is derived from an EMBL/GenBank/DDBJ whole genome shotgun (WGS) entry which is preliminary data.</text>
</comment>
<dbReference type="RefSeq" id="WP_110372403.1">
    <property type="nucleotide sequence ID" value="NZ_JAHBRY010000001.1"/>
</dbReference>
<dbReference type="OrthoDB" id="9810432at2"/>
<accession>A0A2V3UG25</accession>
<gene>
    <name evidence="1" type="ORF">C7450_10150</name>
</gene>
<dbReference type="Proteomes" id="UP000248021">
    <property type="component" value="Unassembled WGS sequence"/>
</dbReference>
<evidence type="ECO:0000313" key="1">
    <source>
        <dbReference type="EMBL" id="PXW64295.1"/>
    </source>
</evidence>
<dbReference type="Pfam" id="PF11000">
    <property type="entry name" value="DUF2840"/>
    <property type="match status" value="1"/>
</dbReference>
<organism evidence="1 2">
    <name type="scientific">Chelatococcus asaccharovorans</name>
    <dbReference type="NCBI Taxonomy" id="28210"/>
    <lineage>
        <taxon>Bacteria</taxon>
        <taxon>Pseudomonadati</taxon>
        <taxon>Pseudomonadota</taxon>
        <taxon>Alphaproteobacteria</taxon>
        <taxon>Hyphomicrobiales</taxon>
        <taxon>Chelatococcaceae</taxon>
        <taxon>Chelatococcus</taxon>
    </lineage>
</organism>
<dbReference type="InterPro" id="IPR021263">
    <property type="entry name" value="DUF2840"/>
</dbReference>
<protein>
    <submittedName>
        <fullName evidence="1">Uncharacterized protein DUF2840</fullName>
    </submittedName>
</protein>
<reference evidence="1 2" key="1">
    <citation type="submission" date="2018-05" db="EMBL/GenBank/DDBJ databases">
        <title>Genomic Encyclopedia of Type Strains, Phase IV (KMG-IV): sequencing the most valuable type-strain genomes for metagenomic binning, comparative biology and taxonomic classification.</title>
        <authorList>
            <person name="Goeker M."/>
        </authorList>
    </citation>
    <scope>NUCLEOTIDE SEQUENCE [LARGE SCALE GENOMIC DNA]</scope>
    <source>
        <strain evidence="1 2">DSM 6462</strain>
    </source>
</reference>
<proteinExistence type="predicted"/>
<keyword evidence="2" id="KW-1185">Reference proteome</keyword>
<dbReference type="EMBL" id="QJJK01000001">
    <property type="protein sequence ID" value="PXW64295.1"/>
    <property type="molecule type" value="Genomic_DNA"/>
</dbReference>